<dbReference type="InterPro" id="IPR022367">
    <property type="entry name" value="2-oxoacid/accept_OxRdtase_asu"/>
</dbReference>
<dbReference type="InterPro" id="IPR019752">
    <property type="entry name" value="Pyrv/ketoisovalerate_OxRed_cat"/>
</dbReference>
<sequence length="579" mass="62432">MYRFPLPGQEDLSLVLCGAAGQGVQTVESLLVRLTKQEGFHVYASKEAMSRVRGGSNSTEIRLAPRPVRGLLDRMDLLVCFNKGVRSNVRDRIGPHTLILGDLEELGEEFSFAGDRFVHAPLLATARELGGPVYAGIVAVGLVARLLGIQQERALTFVEARFRDKGASVSQANGAALRRGYDLGARVAEEQGVSISLRRGTGLEGRILLSGNDAVSLGALAGGCDFVTAYPMSPGTGVLQFMAQNAAEFGVAVEQVEDELAAVNMALGAWYAGARALATTSGGGFALMTEGISLAGIAELPLVVHLAQRPGPATGMATRTEQGDLDLALYAGHGEFPRLILAPGTLEEAFQCARRAFDQADKHQIPVFLLTDQYFLDTLYDLPPFEGLDREPTRYVVPTEADYRRYRLLDAPLSPRGIPGWGEGLVGVDSHEHDEAGHIKEDFALRVRMNDKRLAKLAGVEEDSLDPVWTGPENASTLVVGWGSTGPILDEALDLLGRRDVAHLHFPQVYPVPPRALPLLRRAKRVVAVEGNATGQFARLLERHEGVSVQRRVLHYSGLQMGVETAAARLEAVLEGREG</sequence>
<dbReference type="NCBIfam" id="TIGR03710">
    <property type="entry name" value="OAFO_sf"/>
    <property type="match status" value="1"/>
</dbReference>
<dbReference type="SUPFAM" id="SSF53323">
    <property type="entry name" value="Pyruvate-ferredoxin oxidoreductase, PFOR, domain III"/>
    <property type="match status" value="1"/>
</dbReference>
<evidence type="ECO:0000313" key="5">
    <source>
        <dbReference type="Proteomes" id="UP000005096"/>
    </source>
</evidence>
<dbReference type="STRING" id="584708.Apau_1001"/>
<dbReference type="Gene3D" id="3.40.920.10">
    <property type="entry name" value="Pyruvate-ferredoxin oxidoreductase, PFOR, domain III"/>
    <property type="match status" value="1"/>
</dbReference>
<dbReference type="SUPFAM" id="SSF52518">
    <property type="entry name" value="Thiamin diphosphate-binding fold (THDP-binding)"/>
    <property type="match status" value="1"/>
</dbReference>
<proteinExistence type="predicted"/>
<gene>
    <name evidence="4" type="ORF">Apau_1001</name>
</gene>
<dbReference type="HOGENOM" id="CLU_017038_1_0_0"/>
<dbReference type="EMBL" id="CM001022">
    <property type="protein sequence ID" value="EFQ23428.1"/>
    <property type="molecule type" value="Genomic_DNA"/>
</dbReference>
<dbReference type="InterPro" id="IPR002869">
    <property type="entry name" value="Pyrv_flavodox_OxRed_cen"/>
</dbReference>
<dbReference type="Proteomes" id="UP000005096">
    <property type="component" value="Chromosome"/>
</dbReference>
<evidence type="ECO:0000259" key="3">
    <source>
        <dbReference type="Pfam" id="PF01855"/>
    </source>
</evidence>
<dbReference type="eggNOG" id="COG0674">
    <property type="taxonomic scope" value="Bacteria"/>
</dbReference>
<feature type="domain" description="Pyruvate flavodoxin/ferredoxin oxidoreductase pyrimidine binding" evidence="3">
    <location>
        <begin position="218"/>
        <end position="446"/>
    </location>
</feature>
<dbReference type="PANTHER" id="PTHR32154:SF20">
    <property type="entry name" value="2-OXOGLUTARATE OXIDOREDUCTASE SUBUNIT KORA"/>
    <property type="match status" value="1"/>
</dbReference>
<dbReference type="OrthoDB" id="9794954at2"/>
<accession>E3CWX8</accession>
<reference evidence="4 5" key="1">
    <citation type="journal article" date="2010" name="Stand. Genomic Sci.">
        <title>Non-contiguous finished genome sequence of Aminomonas paucivorans type strain (GLU-3).</title>
        <authorList>
            <person name="Pitluck S."/>
            <person name="Yasawong M."/>
            <person name="Held B."/>
            <person name="Lapidus A."/>
            <person name="Nolan M."/>
            <person name="Copeland A."/>
            <person name="Lucas S."/>
            <person name="Del Rio T.G."/>
            <person name="Tice H."/>
            <person name="Cheng J.F."/>
            <person name="Chertkov O."/>
            <person name="Goodwin L."/>
            <person name="Tapia R."/>
            <person name="Han C."/>
            <person name="Liolios K."/>
            <person name="Ivanova N."/>
            <person name="Mavromatis K."/>
            <person name="Ovchinnikova G."/>
            <person name="Pati A."/>
            <person name="Chen A."/>
            <person name="Palaniappan K."/>
            <person name="Land M."/>
            <person name="Hauser L."/>
            <person name="Chang Y.J."/>
            <person name="Jeffries C.D."/>
            <person name="Pukall R."/>
            <person name="Spring S."/>
            <person name="Rohde M."/>
            <person name="Sikorski J."/>
            <person name="Goker M."/>
            <person name="Woyke T."/>
            <person name="Bristow J."/>
            <person name="Eisen J.A."/>
            <person name="Markowitz V."/>
            <person name="Hugenholtz P."/>
            <person name="Kyrpides N.C."/>
            <person name="Klenk H.P."/>
        </authorList>
    </citation>
    <scope>NUCLEOTIDE SEQUENCE [LARGE SCALE GENOMIC DNA]</scope>
    <source>
        <strain evidence="4 5">DSM 12260</strain>
    </source>
</reference>
<dbReference type="InterPro" id="IPR029061">
    <property type="entry name" value="THDP-binding"/>
</dbReference>
<protein>
    <submittedName>
        <fullName evidence="4">Pyruvate flavodoxin/ferredoxin oxidoreductase domain protein</fullName>
    </submittedName>
</protein>
<dbReference type="Gene3D" id="3.40.50.970">
    <property type="match status" value="1"/>
</dbReference>
<dbReference type="Pfam" id="PF01558">
    <property type="entry name" value="POR"/>
    <property type="match status" value="1"/>
</dbReference>
<evidence type="ECO:0000313" key="4">
    <source>
        <dbReference type="EMBL" id="EFQ23428.1"/>
    </source>
</evidence>
<evidence type="ECO:0000256" key="1">
    <source>
        <dbReference type="ARBA" id="ARBA00023002"/>
    </source>
</evidence>
<dbReference type="GO" id="GO:0006979">
    <property type="term" value="P:response to oxidative stress"/>
    <property type="evidence" value="ECO:0007669"/>
    <property type="project" value="TreeGrafter"/>
</dbReference>
<keyword evidence="5" id="KW-1185">Reference proteome</keyword>
<keyword evidence="4" id="KW-0670">Pyruvate</keyword>
<dbReference type="GO" id="GO:0016903">
    <property type="term" value="F:oxidoreductase activity, acting on the aldehyde or oxo group of donors"/>
    <property type="evidence" value="ECO:0007669"/>
    <property type="project" value="InterPro"/>
</dbReference>
<dbReference type="CDD" id="cd07034">
    <property type="entry name" value="TPP_PYR_PFOR_IOR-alpha_like"/>
    <property type="match status" value="1"/>
</dbReference>
<dbReference type="Pfam" id="PF01855">
    <property type="entry name" value="POR_N"/>
    <property type="match status" value="1"/>
</dbReference>
<dbReference type="AlphaFoldDB" id="E3CWX8"/>
<evidence type="ECO:0000259" key="2">
    <source>
        <dbReference type="Pfam" id="PF01558"/>
    </source>
</evidence>
<dbReference type="InterPro" id="IPR009014">
    <property type="entry name" value="Transketo_C/PFOR_II"/>
</dbReference>
<dbReference type="eggNOG" id="COG1014">
    <property type="taxonomic scope" value="Bacteria"/>
</dbReference>
<dbReference type="Gene3D" id="3.40.50.920">
    <property type="match status" value="1"/>
</dbReference>
<name>E3CWX8_9BACT</name>
<dbReference type="RefSeq" id="WP_006300611.1">
    <property type="nucleotide sequence ID" value="NZ_CM001022.1"/>
</dbReference>
<dbReference type="InterPro" id="IPR050722">
    <property type="entry name" value="Pyruvate:ferred/Flavod_OxRd"/>
</dbReference>
<dbReference type="PANTHER" id="PTHR32154">
    <property type="entry name" value="PYRUVATE-FLAVODOXIN OXIDOREDUCTASE-RELATED"/>
    <property type="match status" value="1"/>
</dbReference>
<dbReference type="SUPFAM" id="SSF52922">
    <property type="entry name" value="TK C-terminal domain-like"/>
    <property type="match status" value="1"/>
</dbReference>
<dbReference type="PaxDb" id="584708-Apau_1001"/>
<dbReference type="FunFam" id="3.40.50.970:FF:000022">
    <property type="entry name" value="2-oxoglutarate ferredoxin oxidoreductase alpha subunit"/>
    <property type="match status" value="1"/>
</dbReference>
<dbReference type="InterPro" id="IPR002880">
    <property type="entry name" value="Pyrv_Fd/Flavodoxin_OxRdtase_N"/>
</dbReference>
<organism evidence="4 5">
    <name type="scientific">Aminomonas paucivorans DSM 12260</name>
    <dbReference type="NCBI Taxonomy" id="584708"/>
    <lineage>
        <taxon>Bacteria</taxon>
        <taxon>Thermotogati</taxon>
        <taxon>Synergistota</taxon>
        <taxon>Synergistia</taxon>
        <taxon>Synergistales</taxon>
        <taxon>Synergistaceae</taxon>
        <taxon>Aminomonas</taxon>
    </lineage>
</organism>
<keyword evidence="1" id="KW-0560">Oxidoreductase</keyword>
<feature type="domain" description="Pyruvate/ketoisovalerate oxidoreductase catalytic" evidence="2">
    <location>
        <begin position="20"/>
        <end position="182"/>
    </location>
</feature>